<dbReference type="STRING" id="75913.A0A0K0EWP3"/>
<keyword evidence="5" id="KW-1185">Reference proteome</keyword>
<feature type="domain" description="Strictosidine synthase conserved region" evidence="4">
    <location>
        <begin position="165"/>
        <end position="252"/>
    </location>
</feature>
<evidence type="ECO:0000313" key="5">
    <source>
        <dbReference type="Proteomes" id="UP000035680"/>
    </source>
</evidence>
<evidence type="ECO:0000313" key="6">
    <source>
        <dbReference type="WBParaSite" id="SVE_0094700.1"/>
    </source>
</evidence>
<accession>A0A0K0EWP3</accession>
<evidence type="ECO:0000256" key="3">
    <source>
        <dbReference type="ARBA" id="ARBA00023180"/>
    </source>
</evidence>
<dbReference type="Gene3D" id="2.120.10.30">
    <property type="entry name" value="TolB, C-terminal domain"/>
    <property type="match status" value="1"/>
</dbReference>
<name>A0A0K0EWP3_STRVS</name>
<protein>
    <submittedName>
        <fullName evidence="6">Str_synth domain-containing protein</fullName>
    </submittedName>
</protein>
<keyword evidence="3" id="KW-0325">Glycoprotein</keyword>
<dbReference type="GO" id="GO:0016787">
    <property type="term" value="F:hydrolase activity"/>
    <property type="evidence" value="ECO:0007669"/>
    <property type="project" value="TreeGrafter"/>
</dbReference>
<evidence type="ECO:0000259" key="4">
    <source>
        <dbReference type="Pfam" id="PF03088"/>
    </source>
</evidence>
<dbReference type="SUPFAM" id="SSF63829">
    <property type="entry name" value="Calcium-dependent phosphotriesterase"/>
    <property type="match status" value="1"/>
</dbReference>
<organism evidence="5 6">
    <name type="scientific">Strongyloides venezuelensis</name>
    <name type="common">Threadworm</name>
    <dbReference type="NCBI Taxonomy" id="75913"/>
    <lineage>
        <taxon>Eukaryota</taxon>
        <taxon>Metazoa</taxon>
        <taxon>Ecdysozoa</taxon>
        <taxon>Nematoda</taxon>
        <taxon>Chromadorea</taxon>
        <taxon>Rhabditida</taxon>
        <taxon>Tylenchina</taxon>
        <taxon>Panagrolaimomorpha</taxon>
        <taxon>Strongyloidoidea</taxon>
        <taxon>Strongyloididae</taxon>
        <taxon>Strongyloides</taxon>
    </lineage>
</organism>
<reference evidence="6" key="2">
    <citation type="submission" date="2015-08" db="UniProtKB">
        <authorList>
            <consortium name="WormBaseParasite"/>
        </authorList>
    </citation>
    <scope>IDENTIFICATION</scope>
</reference>
<reference evidence="5" key="1">
    <citation type="submission" date="2014-07" db="EMBL/GenBank/DDBJ databases">
        <authorList>
            <person name="Martin A.A"/>
            <person name="De Silva N."/>
        </authorList>
    </citation>
    <scope>NUCLEOTIDE SEQUENCE</scope>
</reference>
<dbReference type="Proteomes" id="UP000035680">
    <property type="component" value="Unassembled WGS sequence"/>
</dbReference>
<dbReference type="AlphaFoldDB" id="A0A0K0EWP3"/>
<sequence>MISKILIFLLTIVSSLLFYEFFNDYRELNVLDYHYQDPPALTGVLEENNLLCGGDWLLKGEILGPESIVIDGDYLYTGTLDGKVVKIRNGVIESEIKVNPLAENCDGRNISVCGRPLGIRKLNKDELITVDPTRGVYIVNFNEKTLKLVFDVDTRVKNKKPMFLDDLTIYNDEEIFVTDASTKYGYNNLFKIVFEHQPRGRILKINIKTGEASEVVTGFYFPNGIQMHPDGHSFVVNDFNSANIWRYYISGPKKNEAKLFIDNLPGNPDNIRLSKSGKSFYVALQLKRSARNPSFFDLLNNGFVARTIRNLIASTIPDWIILSVEAIYPHPGTLFLELDLNGNVIKSYHDNKGHTLPDVTEIAEDDKYFYMGSFRADYLVRIPKRELPTIP</sequence>
<keyword evidence="2" id="KW-0597">Phosphoprotein</keyword>
<dbReference type="InterPro" id="IPR011042">
    <property type="entry name" value="6-blade_b-propeller_TolB-like"/>
</dbReference>
<proteinExistence type="inferred from homology"/>
<dbReference type="Pfam" id="PF03088">
    <property type="entry name" value="Str_synth"/>
    <property type="match status" value="1"/>
</dbReference>
<dbReference type="Pfam" id="PF20067">
    <property type="entry name" value="SSL_N"/>
    <property type="match status" value="1"/>
</dbReference>
<evidence type="ECO:0000256" key="1">
    <source>
        <dbReference type="ARBA" id="ARBA00009191"/>
    </source>
</evidence>
<comment type="similarity">
    <text evidence="1">Belongs to the strictosidine synthase family.</text>
</comment>
<dbReference type="PANTHER" id="PTHR10426">
    <property type="entry name" value="STRICTOSIDINE SYNTHASE-RELATED"/>
    <property type="match status" value="1"/>
</dbReference>
<dbReference type="PANTHER" id="PTHR10426:SF88">
    <property type="entry name" value="ADIPOCYTE PLASMA MEMBRANE-ASSOCIATED PROTEIN HEMOMUCIN-RELATED"/>
    <property type="match status" value="1"/>
</dbReference>
<evidence type="ECO:0000256" key="2">
    <source>
        <dbReference type="ARBA" id="ARBA00022553"/>
    </source>
</evidence>
<dbReference type="WBParaSite" id="SVE_0094700.1">
    <property type="protein sequence ID" value="SVE_0094700.1"/>
    <property type="gene ID" value="SVE_0094700"/>
</dbReference>
<dbReference type="GO" id="GO:0012505">
    <property type="term" value="C:endomembrane system"/>
    <property type="evidence" value="ECO:0007669"/>
    <property type="project" value="TreeGrafter"/>
</dbReference>
<dbReference type="InterPro" id="IPR018119">
    <property type="entry name" value="Strictosidine_synth_cons-reg"/>
</dbReference>